<reference evidence="2" key="1">
    <citation type="submission" date="2016-10" db="EMBL/GenBank/DDBJ databases">
        <authorList>
            <person name="Varghese N."/>
            <person name="Submissions S."/>
        </authorList>
    </citation>
    <scope>NUCLEOTIDE SEQUENCE [LARGE SCALE GENOMIC DNA]</scope>
    <source>
        <strain evidence="2">DSM 9751</strain>
    </source>
</reference>
<dbReference type="AlphaFoldDB" id="A0A1H4ZRN4"/>
<evidence type="ECO:0000313" key="1">
    <source>
        <dbReference type="EMBL" id="SED32144.1"/>
    </source>
</evidence>
<sequence>MSSSTVIPLKRFEFSAAIASAPSGISAWDLLMRVLGTLHDSLYAVLKPDVLIIGDDPVIGLLIALRVSSEGGTAILTPSGLCKEDWPSADYGAISNSEATCWTPEIALELSKWLGPGFREATLARAVTGLTAACARTERVHLIADAMIQTSSDHCRGIWGKKPLFPVALNEIQGPVHPLWTFIRRDLPVLRFNRREMELLMPSKVILTTHPSKFVEQSSAMTKAGLFREGRNYRDNWEAERLEDFRHAGLMTLQ</sequence>
<gene>
    <name evidence="1" type="ORF">SAMN05216178_6774</name>
</gene>
<organism evidence="1 2">
    <name type="scientific">Pseudomonas saponiphila</name>
    <dbReference type="NCBI Taxonomy" id="556534"/>
    <lineage>
        <taxon>Bacteria</taxon>
        <taxon>Pseudomonadati</taxon>
        <taxon>Pseudomonadota</taxon>
        <taxon>Gammaproteobacteria</taxon>
        <taxon>Pseudomonadales</taxon>
        <taxon>Pseudomonadaceae</taxon>
        <taxon>Pseudomonas</taxon>
    </lineage>
</organism>
<proteinExistence type="predicted"/>
<evidence type="ECO:0000313" key="2">
    <source>
        <dbReference type="Proteomes" id="UP000198982"/>
    </source>
</evidence>
<accession>A0A1H4ZRN4</accession>
<dbReference type="Proteomes" id="UP000198982">
    <property type="component" value="Unassembled WGS sequence"/>
</dbReference>
<protein>
    <submittedName>
        <fullName evidence="1">Uncharacterized protein</fullName>
    </submittedName>
</protein>
<dbReference type="RefSeq" id="WP_143038357.1">
    <property type="nucleotide sequence ID" value="NZ_FNTJ01000003.1"/>
</dbReference>
<keyword evidence="2" id="KW-1185">Reference proteome</keyword>
<dbReference type="EMBL" id="FNTJ01000003">
    <property type="protein sequence ID" value="SED32144.1"/>
    <property type="molecule type" value="Genomic_DNA"/>
</dbReference>
<name>A0A1H4ZRN4_9PSED</name>